<dbReference type="RefSeq" id="WP_054439575.1">
    <property type="nucleotide sequence ID" value="NZ_CYTI01000010.1"/>
</dbReference>
<evidence type="ECO:0000313" key="2">
    <source>
        <dbReference type="EMBL" id="MCZ8405161.1"/>
    </source>
</evidence>
<name>A0A9X3L6U8_ALCXX</name>
<reference evidence="2" key="1">
    <citation type="submission" date="2022-12" db="EMBL/GenBank/DDBJ databases">
        <authorList>
            <person name="Voronina O.L."/>
            <person name="Kunda M.S."/>
            <person name="Ryzhova N."/>
            <person name="Aksenova E.I."/>
        </authorList>
    </citation>
    <scope>NUCLEOTIDE SEQUENCE</scope>
    <source>
        <strain evidence="2">SCCH136:Ach223948</strain>
    </source>
</reference>
<dbReference type="EMBL" id="JAPZVI010000035">
    <property type="protein sequence ID" value="MCZ8405161.1"/>
    <property type="molecule type" value="Genomic_DNA"/>
</dbReference>
<feature type="signal peptide" evidence="1">
    <location>
        <begin position="1"/>
        <end position="24"/>
    </location>
</feature>
<gene>
    <name evidence="2" type="ORF">O9570_27155</name>
</gene>
<dbReference type="Proteomes" id="UP001141992">
    <property type="component" value="Unassembled WGS sequence"/>
</dbReference>
<evidence type="ECO:0000256" key="1">
    <source>
        <dbReference type="SAM" id="SignalP"/>
    </source>
</evidence>
<keyword evidence="1" id="KW-0732">Signal</keyword>
<dbReference type="AlphaFoldDB" id="A0A9X3L6U8"/>
<feature type="chain" id="PRO_5040869273" evidence="1">
    <location>
        <begin position="25"/>
        <end position="312"/>
    </location>
</feature>
<comment type="caution">
    <text evidence="2">The sequence shown here is derived from an EMBL/GenBank/DDBJ whole genome shotgun (WGS) entry which is preliminary data.</text>
</comment>
<sequence>MRRLIIPGMLALALALALSRGVMAAQGVTFGGPVGGTDIQSAYLPPEAGFYGSLIAVGAYGDRFYDNAGMSPTTSVRLPGGIAEFGLLYVYPQKLFGGTLASSVASGYSWGSITVNGKRQNFQGMNDIYTDVLMWSKHLGTIEGGRPRGLTMKLGYSMVLPTGKYDSADLYSPGRHTYYYIPNGAFTYLTGPNFLGDGTEFSMSYFLDIAGKNSANGYKNGLVADVDVAVSEVVGRWQLGVAGYYARQLTDDKVNGERRSGNRFAGAAVGPVVSYNIPDCKCSVKFKAQFSVFTRNSLAPNAAYLFFNKAFN</sequence>
<accession>A0A9X3L6U8</accession>
<protein>
    <submittedName>
        <fullName evidence="2">Transporter</fullName>
    </submittedName>
</protein>
<organism evidence="2 3">
    <name type="scientific">Alcaligenes xylosoxydans xylosoxydans</name>
    <name type="common">Achromobacter xylosoxidans</name>
    <dbReference type="NCBI Taxonomy" id="85698"/>
    <lineage>
        <taxon>Bacteria</taxon>
        <taxon>Pseudomonadati</taxon>
        <taxon>Pseudomonadota</taxon>
        <taxon>Betaproteobacteria</taxon>
        <taxon>Burkholderiales</taxon>
        <taxon>Alcaligenaceae</taxon>
        <taxon>Achromobacter</taxon>
    </lineage>
</organism>
<evidence type="ECO:0000313" key="3">
    <source>
        <dbReference type="Proteomes" id="UP001141992"/>
    </source>
</evidence>
<dbReference type="InterPro" id="IPR025737">
    <property type="entry name" value="FApF"/>
</dbReference>
<dbReference type="Pfam" id="PF13557">
    <property type="entry name" value="Phenol_MetA_deg"/>
    <property type="match status" value="1"/>
</dbReference>
<proteinExistence type="predicted"/>